<dbReference type="PROSITE" id="PS01229">
    <property type="entry name" value="COF_2"/>
    <property type="match status" value="1"/>
</dbReference>
<reference evidence="1" key="2">
    <citation type="submission" date="2021-04" db="EMBL/GenBank/DDBJ databases">
        <authorList>
            <person name="Gilroy R."/>
        </authorList>
    </citation>
    <scope>NUCLEOTIDE SEQUENCE</scope>
    <source>
        <strain evidence="1">ChiHejej3B27-2180</strain>
    </source>
</reference>
<organism evidence="1 2">
    <name type="scientific">Candidatus Limosilactobacillus merdipullorum</name>
    <dbReference type="NCBI Taxonomy" id="2838653"/>
    <lineage>
        <taxon>Bacteria</taxon>
        <taxon>Bacillati</taxon>
        <taxon>Bacillota</taxon>
        <taxon>Bacilli</taxon>
        <taxon>Lactobacillales</taxon>
        <taxon>Lactobacillaceae</taxon>
        <taxon>Limosilactobacillus</taxon>
    </lineage>
</organism>
<dbReference type="PANTHER" id="PTHR10000">
    <property type="entry name" value="PHOSPHOSERINE PHOSPHATASE"/>
    <property type="match status" value="1"/>
</dbReference>
<name>A0A9D1U389_9LACO</name>
<dbReference type="GO" id="GO:0005829">
    <property type="term" value="C:cytosol"/>
    <property type="evidence" value="ECO:0007669"/>
    <property type="project" value="TreeGrafter"/>
</dbReference>
<dbReference type="SFLD" id="SFLDS00003">
    <property type="entry name" value="Haloacid_Dehalogenase"/>
    <property type="match status" value="1"/>
</dbReference>
<dbReference type="InterPro" id="IPR023214">
    <property type="entry name" value="HAD_sf"/>
</dbReference>
<dbReference type="NCBIfam" id="TIGR00099">
    <property type="entry name" value="Cof-subfamily"/>
    <property type="match status" value="1"/>
</dbReference>
<reference evidence="1" key="1">
    <citation type="journal article" date="2021" name="PeerJ">
        <title>Extensive microbial diversity within the chicken gut microbiome revealed by metagenomics and culture.</title>
        <authorList>
            <person name="Gilroy R."/>
            <person name="Ravi A."/>
            <person name="Getino M."/>
            <person name="Pursley I."/>
            <person name="Horton D.L."/>
            <person name="Alikhan N.F."/>
            <person name="Baker D."/>
            <person name="Gharbi K."/>
            <person name="Hall N."/>
            <person name="Watson M."/>
            <person name="Adriaenssens E.M."/>
            <person name="Foster-Nyarko E."/>
            <person name="Jarju S."/>
            <person name="Secka A."/>
            <person name="Antonio M."/>
            <person name="Oren A."/>
            <person name="Chaudhuri R.R."/>
            <person name="La Ragione R."/>
            <person name="Hildebrand F."/>
            <person name="Pallen M.J."/>
        </authorList>
    </citation>
    <scope>NUCLEOTIDE SEQUENCE</scope>
    <source>
        <strain evidence="1">ChiHejej3B27-2180</strain>
    </source>
</reference>
<gene>
    <name evidence="1" type="ORF">H9876_04280</name>
</gene>
<dbReference type="CDD" id="cd07518">
    <property type="entry name" value="HAD_YbiV-Like"/>
    <property type="match status" value="1"/>
</dbReference>
<dbReference type="Pfam" id="PF08282">
    <property type="entry name" value="Hydrolase_3"/>
    <property type="match status" value="1"/>
</dbReference>
<dbReference type="GO" id="GO:0016791">
    <property type="term" value="F:phosphatase activity"/>
    <property type="evidence" value="ECO:0007669"/>
    <property type="project" value="TreeGrafter"/>
</dbReference>
<evidence type="ECO:0000313" key="2">
    <source>
        <dbReference type="Proteomes" id="UP000886878"/>
    </source>
</evidence>
<dbReference type="EMBL" id="DXGK01000086">
    <property type="protein sequence ID" value="HIW70573.1"/>
    <property type="molecule type" value="Genomic_DNA"/>
</dbReference>
<proteinExistence type="predicted"/>
<dbReference type="InterPro" id="IPR036412">
    <property type="entry name" value="HAD-like_sf"/>
</dbReference>
<comment type="caution">
    <text evidence="1">The sequence shown here is derived from an EMBL/GenBank/DDBJ whole genome shotgun (WGS) entry which is preliminary data.</text>
</comment>
<keyword evidence="1" id="KW-0378">Hydrolase</keyword>
<accession>A0A9D1U389</accession>
<dbReference type="InterPro" id="IPR000150">
    <property type="entry name" value="Cof"/>
</dbReference>
<dbReference type="SUPFAM" id="SSF56784">
    <property type="entry name" value="HAD-like"/>
    <property type="match status" value="1"/>
</dbReference>
<dbReference type="Proteomes" id="UP000886878">
    <property type="component" value="Unassembled WGS sequence"/>
</dbReference>
<dbReference type="Gene3D" id="3.40.50.1000">
    <property type="entry name" value="HAD superfamily/HAD-like"/>
    <property type="match status" value="1"/>
</dbReference>
<protein>
    <submittedName>
        <fullName evidence="1">Cof-type HAD-IIB family hydrolase</fullName>
    </submittedName>
</protein>
<dbReference type="Gene3D" id="3.30.1240.10">
    <property type="match status" value="1"/>
</dbReference>
<dbReference type="GO" id="GO:0000287">
    <property type="term" value="F:magnesium ion binding"/>
    <property type="evidence" value="ECO:0007669"/>
    <property type="project" value="TreeGrafter"/>
</dbReference>
<evidence type="ECO:0000313" key="1">
    <source>
        <dbReference type="EMBL" id="HIW70573.1"/>
    </source>
</evidence>
<dbReference type="AlphaFoldDB" id="A0A9D1U389"/>
<dbReference type="SFLD" id="SFLDG01140">
    <property type="entry name" value="C2.B:_Phosphomannomutase_and_P"/>
    <property type="match status" value="1"/>
</dbReference>
<dbReference type="PANTHER" id="PTHR10000:SF53">
    <property type="entry name" value="5-AMINO-6-(5-PHOSPHO-D-RIBITYLAMINO)URACIL PHOSPHATASE YBJI-RELATED"/>
    <property type="match status" value="1"/>
</dbReference>
<sequence>MTLPFKAVAFDMDGTFLRDDKTIDTDRFARILNELTQRGVKVIVASGDQYENLAKYFTPEMIEQLTFVCENGAYVSQQGRAILTKTLDQQMVAELVPYMVDQLGIIPLLAGVKAGYLSKDLPAGEMKWMKFYFPNHVLIDNFDQLPDDRFFQISFNIDNEEEVKRLLDRIENQFPGKVKATPSGNGSVDLTIPGVDKSFALRYLLKKWGLDAGELMAFGDGGNDVTMLKLAGTSWAMPNGGNAAKSAADRQAGLDNNHDGVLAVLDDYLRK</sequence>